<dbReference type="InterPro" id="IPR036390">
    <property type="entry name" value="WH_DNA-bd_sf"/>
</dbReference>
<name>A0ABR5HFC1_9HYPH</name>
<dbReference type="SUPFAM" id="SSF46785">
    <property type="entry name" value="Winged helix' DNA-binding domain"/>
    <property type="match status" value="1"/>
</dbReference>
<evidence type="ECO:0000313" key="6">
    <source>
        <dbReference type="EMBL" id="KMO25264.1"/>
    </source>
</evidence>
<dbReference type="RefSeq" id="WP_048425594.1">
    <property type="nucleotide sequence ID" value="NZ_JTHF01000007.1"/>
</dbReference>
<comment type="caution">
    <text evidence="6">The sequence shown here is derived from an EMBL/GenBank/DDBJ whole genome shotgun (WGS) entry which is preliminary data.</text>
</comment>
<keyword evidence="3" id="KW-0238">DNA-binding</keyword>
<dbReference type="InterPro" id="IPR000847">
    <property type="entry name" value="LysR_HTH_N"/>
</dbReference>
<dbReference type="InterPro" id="IPR036388">
    <property type="entry name" value="WH-like_DNA-bd_sf"/>
</dbReference>
<dbReference type="PANTHER" id="PTHR30537:SF5">
    <property type="entry name" value="HTH-TYPE TRANSCRIPTIONAL ACTIVATOR TTDR-RELATED"/>
    <property type="match status" value="1"/>
</dbReference>
<evidence type="ECO:0000256" key="3">
    <source>
        <dbReference type="ARBA" id="ARBA00023125"/>
    </source>
</evidence>
<gene>
    <name evidence="6" type="ORF">QR79_08435</name>
</gene>
<evidence type="ECO:0000259" key="5">
    <source>
        <dbReference type="PROSITE" id="PS50931"/>
    </source>
</evidence>
<dbReference type="Proteomes" id="UP000036471">
    <property type="component" value="Unassembled WGS sequence"/>
</dbReference>
<evidence type="ECO:0000313" key="7">
    <source>
        <dbReference type="Proteomes" id="UP000036471"/>
    </source>
</evidence>
<sequence length="300" mass="33631">MDQLREMEVVVRVARSQSFTLAAKQLKVSRSTITKIVAALEERLGVRLLKRSTHHVSLTAAGDIYVREASEIVERAERLRQSIGQEQTSLSGLIRLGAPPSFAAAHLVGALLEFQRGNPNVQFDLESDDGSVNLIREGWDFTIRIAPNLEDTSLVAKLLINVPQTLVASADYLDRHGHPRRPEDLIGHECLLHSIKSSSGTWSFNDHDMTVPVRGSLTSNFGEVLRQAALYGAGISLHPTYMIHDDLKAGRLVRVLPDYRAESVAIYAVYPERQMKPKRISEFLGYLTAWLRDRADWQNR</sequence>
<evidence type="ECO:0000256" key="2">
    <source>
        <dbReference type="ARBA" id="ARBA00023015"/>
    </source>
</evidence>
<feature type="domain" description="HTH lysR-type" evidence="5">
    <location>
        <begin position="1"/>
        <end position="59"/>
    </location>
</feature>
<dbReference type="Gene3D" id="3.40.190.290">
    <property type="match status" value="1"/>
</dbReference>
<organism evidence="6 7">
    <name type="scientific">Methylobacterium indicum</name>
    <dbReference type="NCBI Taxonomy" id="1775910"/>
    <lineage>
        <taxon>Bacteria</taxon>
        <taxon>Pseudomonadati</taxon>
        <taxon>Pseudomonadota</taxon>
        <taxon>Alphaproteobacteria</taxon>
        <taxon>Hyphomicrobiales</taxon>
        <taxon>Methylobacteriaceae</taxon>
        <taxon>Methylobacterium</taxon>
    </lineage>
</organism>
<dbReference type="Gene3D" id="1.10.10.10">
    <property type="entry name" value="Winged helix-like DNA-binding domain superfamily/Winged helix DNA-binding domain"/>
    <property type="match status" value="1"/>
</dbReference>
<protein>
    <recommendedName>
        <fullName evidence="5">HTH lysR-type domain-containing protein</fullName>
    </recommendedName>
</protein>
<dbReference type="PANTHER" id="PTHR30537">
    <property type="entry name" value="HTH-TYPE TRANSCRIPTIONAL REGULATOR"/>
    <property type="match status" value="1"/>
</dbReference>
<dbReference type="InterPro" id="IPR058163">
    <property type="entry name" value="LysR-type_TF_proteobact-type"/>
</dbReference>
<dbReference type="CDD" id="cd08422">
    <property type="entry name" value="PBP2_CrgA_like"/>
    <property type="match status" value="1"/>
</dbReference>
<proteinExistence type="inferred from homology"/>
<dbReference type="Pfam" id="PF03466">
    <property type="entry name" value="LysR_substrate"/>
    <property type="match status" value="1"/>
</dbReference>
<evidence type="ECO:0000256" key="4">
    <source>
        <dbReference type="ARBA" id="ARBA00023163"/>
    </source>
</evidence>
<dbReference type="EMBL" id="JTHG01000059">
    <property type="protein sequence ID" value="KMO25264.1"/>
    <property type="molecule type" value="Genomic_DNA"/>
</dbReference>
<keyword evidence="4" id="KW-0804">Transcription</keyword>
<keyword evidence="7" id="KW-1185">Reference proteome</keyword>
<keyword evidence="2" id="KW-0805">Transcription regulation</keyword>
<dbReference type="Pfam" id="PF00126">
    <property type="entry name" value="HTH_1"/>
    <property type="match status" value="1"/>
</dbReference>
<evidence type="ECO:0000256" key="1">
    <source>
        <dbReference type="ARBA" id="ARBA00009437"/>
    </source>
</evidence>
<comment type="similarity">
    <text evidence="1">Belongs to the LysR transcriptional regulatory family.</text>
</comment>
<dbReference type="SUPFAM" id="SSF53850">
    <property type="entry name" value="Periplasmic binding protein-like II"/>
    <property type="match status" value="1"/>
</dbReference>
<dbReference type="InterPro" id="IPR005119">
    <property type="entry name" value="LysR_subst-bd"/>
</dbReference>
<dbReference type="PROSITE" id="PS50931">
    <property type="entry name" value="HTH_LYSR"/>
    <property type="match status" value="1"/>
</dbReference>
<reference evidence="6 7" key="1">
    <citation type="submission" date="2014-11" db="EMBL/GenBank/DDBJ databases">
        <title>Comparative genomics of Methylobacterium species.</title>
        <authorList>
            <person name="Chaudhry V."/>
            <person name="Patil P.B."/>
        </authorList>
    </citation>
    <scope>NUCLEOTIDE SEQUENCE [LARGE SCALE GENOMIC DNA]</scope>
    <source>
        <strain evidence="6 7">SE3.6</strain>
    </source>
</reference>
<accession>A0ABR5HFC1</accession>